<reference evidence="2" key="2">
    <citation type="submission" date="2019-02" db="EMBL/GenBank/DDBJ databases">
        <title>Opniocepnalus argus Var Kimnra genome.</title>
        <authorList>
            <person name="Zhou C."/>
            <person name="Xiao S."/>
        </authorList>
    </citation>
    <scope>NUCLEOTIDE SEQUENCE [LARGE SCALE GENOMIC DNA]</scope>
</reference>
<dbReference type="EMBL" id="CM015723">
    <property type="protein sequence ID" value="KAF3697193.1"/>
    <property type="molecule type" value="Genomic_DNA"/>
</dbReference>
<name>A0A6G1Q4A5_CHAAH</name>
<accession>A0A6G1Q4A5</accession>
<gene>
    <name evidence="1" type="ORF">EXN66_Car012873</name>
</gene>
<protein>
    <submittedName>
        <fullName evidence="1">Uncharacterized protein</fullName>
    </submittedName>
</protein>
<reference evidence="1 2" key="1">
    <citation type="submission" date="2019-02" db="EMBL/GenBank/DDBJ databases">
        <title>Opniocepnalus argus genome.</title>
        <authorList>
            <person name="Zhou C."/>
            <person name="Xiao S."/>
        </authorList>
    </citation>
    <scope>NUCLEOTIDE SEQUENCE [LARGE SCALE GENOMIC DNA]</scope>
    <source>
        <strain evidence="1">OARG1902GOOAL</strain>
        <tissue evidence="1">Muscle</tissue>
    </source>
</reference>
<proteinExistence type="predicted"/>
<organism evidence="1 2">
    <name type="scientific">Channa argus</name>
    <name type="common">Northern snakehead</name>
    <name type="synonym">Ophicephalus argus</name>
    <dbReference type="NCBI Taxonomy" id="215402"/>
    <lineage>
        <taxon>Eukaryota</taxon>
        <taxon>Metazoa</taxon>
        <taxon>Chordata</taxon>
        <taxon>Craniata</taxon>
        <taxon>Vertebrata</taxon>
        <taxon>Euteleostomi</taxon>
        <taxon>Actinopterygii</taxon>
        <taxon>Neopterygii</taxon>
        <taxon>Teleostei</taxon>
        <taxon>Neoteleostei</taxon>
        <taxon>Acanthomorphata</taxon>
        <taxon>Anabantaria</taxon>
        <taxon>Anabantiformes</taxon>
        <taxon>Channoidei</taxon>
        <taxon>Channidae</taxon>
        <taxon>Channa</taxon>
    </lineage>
</organism>
<evidence type="ECO:0000313" key="1">
    <source>
        <dbReference type="EMBL" id="KAF3697193.1"/>
    </source>
</evidence>
<evidence type="ECO:0000313" key="2">
    <source>
        <dbReference type="Proteomes" id="UP000503349"/>
    </source>
</evidence>
<keyword evidence="2" id="KW-1185">Reference proteome</keyword>
<sequence length="74" mass="8307">MGNAGSLENKVDEMTALEGRKISRESFTETWLQDSMSDTCISTDSGLVMYVNGWCHTGHVTVKESFARTLTCWR</sequence>
<dbReference type="AlphaFoldDB" id="A0A6G1Q4A5"/>
<dbReference type="Proteomes" id="UP000503349">
    <property type="component" value="Chromosome 12"/>
</dbReference>